<dbReference type="SUPFAM" id="SSF54593">
    <property type="entry name" value="Glyoxalase/Bleomycin resistance protein/Dihydroxybiphenyl dioxygenase"/>
    <property type="match status" value="1"/>
</dbReference>
<sequence length="306" mass="33554">MGKVIGLGYAVIETTRFDEWEAFGGNLLGLQVVPRLDGSLRLRADDKAYRFEVHAGSRNGVTALGYEVASEADLAALVEELRAAGYAVTEGSAEQRSARGVAALASFPDPDGTLRIELFCSFLEPEEPFVSPNGARFVTGDLGFGHALQLVKDWDAYWHLYVDILGFRLSDRIELAPGQFATFLHCNARHHTFAFAAASPTGPGLIGHMMLEVDDIDVVGRAYDRAQAGAARIKTTYGRHTNDKMISMYVESPSDFGIEYGFGGILIDDSTWIPRLYDSPHSWGHERLNHPPREEQGGEPRSLAHA</sequence>
<gene>
    <name evidence="3" type="ORF">GCM10023081_15530</name>
</gene>
<dbReference type="InterPro" id="IPR037523">
    <property type="entry name" value="VOC_core"/>
</dbReference>
<feature type="domain" description="VOC" evidence="2">
    <location>
        <begin position="6"/>
        <end position="121"/>
    </location>
</feature>
<comment type="caution">
    <text evidence="3">The sequence shown here is derived from an EMBL/GenBank/DDBJ whole genome shotgun (WGS) entry which is preliminary data.</text>
</comment>
<reference evidence="4" key="1">
    <citation type="journal article" date="2019" name="Int. J. Syst. Evol. Microbiol.">
        <title>The Global Catalogue of Microorganisms (GCM) 10K type strain sequencing project: providing services to taxonomists for standard genome sequencing and annotation.</title>
        <authorList>
            <consortium name="The Broad Institute Genomics Platform"/>
            <consortium name="The Broad Institute Genome Sequencing Center for Infectious Disease"/>
            <person name="Wu L."/>
            <person name="Ma J."/>
        </authorList>
    </citation>
    <scope>NUCLEOTIDE SEQUENCE [LARGE SCALE GENOMIC DNA]</scope>
    <source>
        <strain evidence="4">JCM 30742</strain>
    </source>
</reference>
<protein>
    <submittedName>
        <fullName evidence="3">VOC family protein</fullName>
    </submittedName>
</protein>
<dbReference type="Pfam" id="PF22632">
    <property type="entry name" value="BphC_D1"/>
    <property type="match status" value="1"/>
</dbReference>
<dbReference type="InterPro" id="IPR004360">
    <property type="entry name" value="Glyas_Fos-R_dOase_dom"/>
</dbReference>
<dbReference type="EMBL" id="BAABEO010000009">
    <property type="protein sequence ID" value="GAA3678138.1"/>
    <property type="molecule type" value="Genomic_DNA"/>
</dbReference>
<evidence type="ECO:0000259" key="2">
    <source>
        <dbReference type="PROSITE" id="PS51819"/>
    </source>
</evidence>
<dbReference type="Proteomes" id="UP001500752">
    <property type="component" value="Unassembled WGS sequence"/>
</dbReference>
<feature type="region of interest" description="Disordered" evidence="1">
    <location>
        <begin position="284"/>
        <end position="306"/>
    </location>
</feature>
<feature type="compositionally biased region" description="Basic and acidic residues" evidence="1">
    <location>
        <begin position="284"/>
        <end position="298"/>
    </location>
</feature>
<keyword evidence="4" id="KW-1185">Reference proteome</keyword>
<proteinExistence type="predicted"/>
<accession>A0ABP7C3N3</accession>
<name>A0ABP7C3N3_9MICC</name>
<dbReference type="RefSeq" id="WP_345149793.1">
    <property type="nucleotide sequence ID" value="NZ_BAABEO010000009.1"/>
</dbReference>
<evidence type="ECO:0000313" key="4">
    <source>
        <dbReference type="Proteomes" id="UP001500752"/>
    </source>
</evidence>
<feature type="domain" description="VOC" evidence="2">
    <location>
        <begin position="143"/>
        <end position="263"/>
    </location>
</feature>
<evidence type="ECO:0000256" key="1">
    <source>
        <dbReference type="SAM" id="MobiDB-lite"/>
    </source>
</evidence>
<dbReference type="CDD" id="cd07252">
    <property type="entry name" value="BphC1-RGP6_N_like"/>
    <property type="match status" value="1"/>
</dbReference>
<dbReference type="InterPro" id="IPR029068">
    <property type="entry name" value="Glyas_Bleomycin-R_OHBP_Dase"/>
</dbReference>
<evidence type="ECO:0000313" key="3">
    <source>
        <dbReference type="EMBL" id="GAA3678138.1"/>
    </source>
</evidence>
<dbReference type="Gene3D" id="3.10.180.10">
    <property type="entry name" value="2,3-Dihydroxybiphenyl 1,2-Dioxygenase, domain 1"/>
    <property type="match status" value="2"/>
</dbReference>
<dbReference type="PROSITE" id="PS51819">
    <property type="entry name" value="VOC"/>
    <property type="match status" value="2"/>
</dbReference>
<organism evidence="3 4">
    <name type="scientific">Arthrobacter ginkgonis</name>
    <dbReference type="NCBI Taxonomy" id="1630594"/>
    <lineage>
        <taxon>Bacteria</taxon>
        <taxon>Bacillati</taxon>
        <taxon>Actinomycetota</taxon>
        <taxon>Actinomycetes</taxon>
        <taxon>Micrococcales</taxon>
        <taxon>Micrococcaceae</taxon>
        <taxon>Arthrobacter</taxon>
    </lineage>
</organism>
<dbReference type="Pfam" id="PF00903">
    <property type="entry name" value="Glyoxalase"/>
    <property type="match status" value="1"/>
</dbReference>